<feature type="transmembrane region" description="Helical" evidence="6">
    <location>
        <begin position="100"/>
        <end position="117"/>
    </location>
</feature>
<feature type="transmembrane region" description="Helical" evidence="6">
    <location>
        <begin position="123"/>
        <end position="150"/>
    </location>
</feature>
<comment type="caution">
    <text evidence="7">The sequence shown here is derived from an EMBL/GenBank/DDBJ whole genome shotgun (WGS) entry which is preliminary data.</text>
</comment>
<keyword evidence="8" id="KW-1185">Reference proteome</keyword>
<keyword evidence="4 6" id="KW-1133">Transmembrane helix</keyword>
<name>A0A323TZR8_9BACI</name>
<feature type="transmembrane region" description="Helical" evidence="6">
    <location>
        <begin position="59"/>
        <end position="79"/>
    </location>
</feature>
<keyword evidence="2" id="KW-1003">Cell membrane</keyword>
<evidence type="ECO:0000256" key="1">
    <source>
        <dbReference type="ARBA" id="ARBA00004651"/>
    </source>
</evidence>
<evidence type="ECO:0000256" key="3">
    <source>
        <dbReference type="ARBA" id="ARBA00022692"/>
    </source>
</evidence>
<gene>
    <name evidence="7" type="ORF">CR194_06160</name>
</gene>
<evidence type="ECO:0000256" key="2">
    <source>
        <dbReference type="ARBA" id="ARBA00022475"/>
    </source>
</evidence>
<dbReference type="RefSeq" id="WP_110608730.1">
    <property type="nucleotide sequence ID" value="NZ_PDOD01000001.1"/>
</dbReference>
<proteinExistence type="predicted"/>
<organism evidence="7 8">
    <name type="scientific">Salipaludibacillus keqinensis</name>
    <dbReference type="NCBI Taxonomy" id="2045207"/>
    <lineage>
        <taxon>Bacteria</taxon>
        <taxon>Bacillati</taxon>
        <taxon>Bacillota</taxon>
        <taxon>Bacilli</taxon>
        <taxon>Bacillales</taxon>
        <taxon>Bacillaceae</taxon>
    </lineage>
</organism>
<dbReference type="OrthoDB" id="2690036at2"/>
<evidence type="ECO:0000313" key="7">
    <source>
        <dbReference type="EMBL" id="PYZ95095.1"/>
    </source>
</evidence>
<reference evidence="7 8" key="1">
    <citation type="submission" date="2017-10" db="EMBL/GenBank/DDBJ databases">
        <title>Bacillus sp. nov., a halophilic bacterium isolated from a Keqin Lake.</title>
        <authorList>
            <person name="Wang H."/>
        </authorList>
    </citation>
    <scope>NUCLEOTIDE SEQUENCE [LARGE SCALE GENOMIC DNA]</scope>
    <source>
        <strain evidence="7 8">KQ-12</strain>
    </source>
</reference>
<dbReference type="Proteomes" id="UP000248214">
    <property type="component" value="Unassembled WGS sequence"/>
</dbReference>
<evidence type="ECO:0000313" key="8">
    <source>
        <dbReference type="Proteomes" id="UP000248214"/>
    </source>
</evidence>
<evidence type="ECO:0000256" key="4">
    <source>
        <dbReference type="ARBA" id="ARBA00022989"/>
    </source>
</evidence>
<accession>A0A323TZR8</accession>
<dbReference type="AlphaFoldDB" id="A0A323TZR8"/>
<dbReference type="GO" id="GO:0005886">
    <property type="term" value="C:plasma membrane"/>
    <property type="evidence" value="ECO:0007669"/>
    <property type="project" value="UniProtKB-SubCell"/>
</dbReference>
<evidence type="ECO:0000256" key="6">
    <source>
        <dbReference type="SAM" id="Phobius"/>
    </source>
</evidence>
<sequence length="353" mass="40934">MKVKTPKKPWIGGRVLKTGIAVFITSLICLALDLPAIFAVITAIVTIEPTTHDSIRKGIIRFPASAIGAGLAASTVYFFGESPLTYTLAATLTIILCQKLKLYDGTLVAALTSVAMIPDLQDYLFLSFLIRLGTTSIGITVSTLVNVLILPADYLDNIERRNHQHLLQMKNTLYESLNRLLNVSPQDKKNHLSYEVMQRELAKTDQLLHYQRKELRYHRFKFKKYKHYITLMKTMTFLQRAILHLGNLQYLPRKMIFSEYEQLLLTRAKTEFNQLLDNMDKPMEDSYFQFIDELNQHLRYEFSYSRSSPRLQLHEYQLSGKVILFYELLAIHDLLEDLHHHILTIRQKERNGQ</sequence>
<keyword evidence="3 6" id="KW-0812">Transmembrane</keyword>
<dbReference type="Pfam" id="PF06081">
    <property type="entry name" value="ArAE_1"/>
    <property type="match status" value="1"/>
</dbReference>
<comment type="subcellular location">
    <subcellularLocation>
        <location evidence="1">Cell membrane</location>
        <topology evidence="1">Multi-pass membrane protein</topology>
    </subcellularLocation>
</comment>
<protein>
    <submittedName>
        <fullName evidence="7">Uncharacterized protein</fullName>
    </submittedName>
</protein>
<evidence type="ECO:0000256" key="5">
    <source>
        <dbReference type="ARBA" id="ARBA00023136"/>
    </source>
</evidence>
<dbReference type="EMBL" id="PDOD01000001">
    <property type="protein sequence ID" value="PYZ95095.1"/>
    <property type="molecule type" value="Genomic_DNA"/>
</dbReference>
<dbReference type="InterPro" id="IPR010343">
    <property type="entry name" value="ArAE_1"/>
</dbReference>
<feature type="transmembrane region" description="Helical" evidence="6">
    <location>
        <begin position="20"/>
        <end position="47"/>
    </location>
</feature>
<keyword evidence="5 6" id="KW-0472">Membrane</keyword>